<feature type="transmembrane region" description="Helical" evidence="15">
    <location>
        <begin position="16"/>
        <end position="36"/>
    </location>
</feature>
<proteinExistence type="predicted"/>
<evidence type="ECO:0000256" key="2">
    <source>
        <dbReference type="ARBA" id="ARBA00004651"/>
    </source>
</evidence>
<dbReference type="Gene3D" id="1.10.287.130">
    <property type="match status" value="1"/>
</dbReference>
<dbReference type="SMART" id="SM00387">
    <property type="entry name" value="HATPase_c"/>
    <property type="match status" value="1"/>
</dbReference>
<dbReference type="PANTHER" id="PTHR45339">
    <property type="entry name" value="HYBRID SIGNAL TRANSDUCTION HISTIDINE KINASE J"/>
    <property type="match status" value="1"/>
</dbReference>
<evidence type="ECO:0000256" key="7">
    <source>
        <dbReference type="ARBA" id="ARBA00022741"/>
    </source>
</evidence>
<dbReference type="Gene3D" id="3.30.565.10">
    <property type="entry name" value="Histidine kinase-like ATPase, C-terminal domain"/>
    <property type="match status" value="1"/>
</dbReference>
<keyword evidence="6 15" id="KW-0812">Transmembrane</keyword>
<evidence type="ECO:0000256" key="14">
    <source>
        <dbReference type="SAM" id="MobiDB-lite"/>
    </source>
</evidence>
<dbReference type="InterPro" id="IPR036097">
    <property type="entry name" value="HisK_dim/P_sf"/>
</dbReference>
<dbReference type="PROSITE" id="PS50112">
    <property type="entry name" value="PAS"/>
    <property type="match status" value="1"/>
</dbReference>
<gene>
    <name evidence="21" type="ORF">EYF70_09375</name>
</gene>
<dbReference type="InterPro" id="IPR003594">
    <property type="entry name" value="HATPase_dom"/>
</dbReference>
<evidence type="ECO:0000256" key="9">
    <source>
        <dbReference type="ARBA" id="ARBA00022989"/>
    </source>
</evidence>
<dbReference type="Pfam" id="PF02518">
    <property type="entry name" value="HATPase_c"/>
    <property type="match status" value="1"/>
</dbReference>
<keyword evidence="8" id="KW-0067">ATP-binding</keyword>
<keyword evidence="5 13" id="KW-0597">Phosphoprotein</keyword>
<dbReference type="SUPFAM" id="SSF55874">
    <property type="entry name" value="ATPase domain of HSP90 chaperone/DNA topoisomerase II/histidine kinase"/>
    <property type="match status" value="1"/>
</dbReference>
<evidence type="ECO:0000256" key="3">
    <source>
        <dbReference type="ARBA" id="ARBA00012438"/>
    </source>
</evidence>
<comment type="catalytic activity">
    <reaction evidence="1">
        <text>ATP + protein L-histidine = ADP + protein N-phospho-L-histidine.</text>
        <dbReference type="EC" id="2.7.13.3"/>
    </reaction>
</comment>
<dbReference type="CDD" id="cd16922">
    <property type="entry name" value="HATPase_EvgS-ArcB-TorS-like"/>
    <property type="match status" value="1"/>
</dbReference>
<dbReference type="CDD" id="cd17546">
    <property type="entry name" value="REC_hyHK_CKI1_RcsC-like"/>
    <property type="match status" value="1"/>
</dbReference>
<keyword evidence="4" id="KW-1003">Cell membrane</keyword>
<dbReference type="EMBL" id="CP036401">
    <property type="protein sequence ID" value="QBI01032.1"/>
    <property type="molecule type" value="Genomic_DNA"/>
</dbReference>
<evidence type="ECO:0000256" key="4">
    <source>
        <dbReference type="ARBA" id="ARBA00022475"/>
    </source>
</evidence>
<name>A0ABX5RSI3_9BURK</name>
<feature type="modified residue" description="Phosphohistidine" evidence="12">
    <location>
        <position position="994"/>
    </location>
</feature>
<dbReference type="Proteomes" id="UP000292307">
    <property type="component" value="Chromosome"/>
</dbReference>
<feature type="domain" description="Histidine kinase" evidence="16">
    <location>
        <begin position="500"/>
        <end position="721"/>
    </location>
</feature>
<dbReference type="InterPro" id="IPR003661">
    <property type="entry name" value="HisK_dim/P_dom"/>
</dbReference>
<dbReference type="PROSITE" id="PS50109">
    <property type="entry name" value="HIS_KIN"/>
    <property type="match status" value="1"/>
</dbReference>
<keyword evidence="10" id="KW-0902">Two-component regulatory system</keyword>
<reference evidence="21 22" key="1">
    <citation type="submission" date="2019-02" db="EMBL/GenBank/DDBJ databases">
        <title>Draft Genome Sequences of Six Type Strains of the Genus Massilia.</title>
        <authorList>
            <person name="Miess H."/>
            <person name="Frediansyhah A."/>
            <person name="Gross H."/>
        </authorList>
    </citation>
    <scope>NUCLEOTIDE SEQUENCE [LARGE SCALE GENOMIC DNA]</scope>
    <source>
        <strain evidence="21 22">DSM 17472</strain>
    </source>
</reference>
<accession>A0ABX5RSI3</accession>
<feature type="domain" description="CHASE" evidence="19">
    <location>
        <begin position="148"/>
        <end position="249"/>
    </location>
</feature>
<dbReference type="InterPro" id="IPR000014">
    <property type="entry name" value="PAS"/>
</dbReference>
<evidence type="ECO:0000259" key="18">
    <source>
        <dbReference type="PROSITE" id="PS50112"/>
    </source>
</evidence>
<dbReference type="InterPro" id="IPR013656">
    <property type="entry name" value="PAS_4"/>
</dbReference>
<evidence type="ECO:0000259" key="20">
    <source>
        <dbReference type="PROSITE" id="PS50894"/>
    </source>
</evidence>
<dbReference type="Pfam" id="PF00072">
    <property type="entry name" value="Response_reg"/>
    <property type="match status" value="1"/>
</dbReference>
<feature type="transmembrane region" description="Helical" evidence="15">
    <location>
        <begin position="336"/>
        <end position="355"/>
    </location>
</feature>
<dbReference type="Pfam" id="PF01627">
    <property type="entry name" value="Hpt"/>
    <property type="match status" value="1"/>
</dbReference>
<dbReference type="Gene3D" id="3.30.450.350">
    <property type="entry name" value="CHASE domain"/>
    <property type="match status" value="1"/>
</dbReference>
<dbReference type="InterPro" id="IPR035965">
    <property type="entry name" value="PAS-like_dom_sf"/>
</dbReference>
<dbReference type="InterPro" id="IPR008207">
    <property type="entry name" value="Sig_transdc_His_kin_Hpt_dom"/>
</dbReference>
<evidence type="ECO:0000256" key="11">
    <source>
        <dbReference type="ARBA" id="ARBA00023136"/>
    </source>
</evidence>
<keyword evidence="7" id="KW-0547">Nucleotide-binding</keyword>
<dbReference type="NCBIfam" id="TIGR00229">
    <property type="entry name" value="sensory_box"/>
    <property type="match status" value="1"/>
</dbReference>
<dbReference type="Pfam" id="PF03924">
    <property type="entry name" value="CHASE"/>
    <property type="match status" value="1"/>
</dbReference>
<dbReference type="PRINTS" id="PR00344">
    <property type="entry name" value="BCTRLSENSOR"/>
</dbReference>
<dbReference type="SUPFAM" id="SSF47384">
    <property type="entry name" value="Homodimeric domain of signal transducing histidine kinase"/>
    <property type="match status" value="1"/>
</dbReference>
<evidence type="ECO:0000256" key="13">
    <source>
        <dbReference type="PROSITE-ProRule" id="PRU00169"/>
    </source>
</evidence>
<dbReference type="InterPro" id="IPR036641">
    <property type="entry name" value="HPT_dom_sf"/>
</dbReference>
<evidence type="ECO:0000259" key="17">
    <source>
        <dbReference type="PROSITE" id="PS50110"/>
    </source>
</evidence>
<dbReference type="InterPro" id="IPR001789">
    <property type="entry name" value="Sig_transdc_resp-reg_receiver"/>
</dbReference>
<evidence type="ECO:0000256" key="10">
    <source>
        <dbReference type="ARBA" id="ARBA00023012"/>
    </source>
</evidence>
<dbReference type="InterPro" id="IPR042240">
    <property type="entry name" value="CHASE_sf"/>
</dbReference>
<dbReference type="PANTHER" id="PTHR45339:SF1">
    <property type="entry name" value="HYBRID SIGNAL TRANSDUCTION HISTIDINE KINASE J"/>
    <property type="match status" value="1"/>
</dbReference>
<evidence type="ECO:0000259" key="19">
    <source>
        <dbReference type="PROSITE" id="PS50839"/>
    </source>
</evidence>
<evidence type="ECO:0000313" key="22">
    <source>
        <dbReference type="Proteomes" id="UP000292307"/>
    </source>
</evidence>
<dbReference type="SUPFAM" id="SSF52172">
    <property type="entry name" value="CheY-like"/>
    <property type="match status" value="1"/>
</dbReference>
<evidence type="ECO:0000256" key="1">
    <source>
        <dbReference type="ARBA" id="ARBA00000085"/>
    </source>
</evidence>
<dbReference type="Gene3D" id="3.30.450.20">
    <property type="entry name" value="PAS domain"/>
    <property type="match status" value="1"/>
</dbReference>
<dbReference type="CDD" id="cd00082">
    <property type="entry name" value="HisKA"/>
    <property type="match status" value="1"/>
</dbReference>
<dbReference type="SUPFAM" id="SSF47226">
    <property type="entry name" value="Histidine-containing phosphotransfer domain, HPT domain"/>
    <property type="match status" value="1"/>
</dbReference>
<dbReference type="CDD" id="cd00130">
    <property type="entry name" value="PAS"/>
    <property type="match status" value="1"/>
</dbReference>
<dbReference type="EC" id="2.7.13.3" evidence="3"/>
<evidence type="ECO:0000256" key="15">
    <source>
        <dbReference type="SAM" id="Phobius"/>
    </source>
</evidence>
<feature type="domain" description="PAS" evidence="18">
    <location>
        <begin position="366"/>
        <end position="411"/>
    </location>
</feature>
<organism evidence="21 22">
    <name type="scientific">Pseudoduganella albidiflava</name>
    <dbReference type="NCBI Taxonomy" id="321983"/>
    <lineage>
        <taxon>Bacteria</taxon>
        <taxon>Pseudomonadati</taxon>
        <taxon>Pseudomonadota</taxon>
        <taxon>Betaproteobacteria</taxon>
        <taxon>Burkholderiales</taxon>
        <taxon>Oxalobacteraceae</taxon>
        <taxon>Telluria group</taxon>
        <taxon>Pseudoduganella</taxon>
    </lineage>
</organism>
<evidence type="ECO:0000256" key="12">
    <source>
        <dbReference type="PROSITE-ProRule" id="PRU00110"/>
    </source>
</evidence>
<evidence type="ECO:0000259" key="16">
    <source>
        <dbReference type="PROSITE" id="PS50109"/>
    </source>
</evidence>
<dbReference type="InterPro" id="IPR004358">
    <property type="entry name" value="Sig_transdc_His_kin-like_C"/>
</dbReference>
<dbReference type="RefSeq" id="WP_131145158.1">
    <property type="nucleotide sequence ID" value="NZ_BMWV01000007.1"/>
</dbReference>
<dbReference type="InterPro" id="IPR006189">
    <property type="entry name" value="CHASE_dom"/>
</dbReference>
<dbReference type="PROSITE" id="PS50839">
    <property type="entry name" value="CHASE"/>
    <property type="match status" value="1"/>
</dbReference>
<dbReference type="InterPro" id="IPR036890">
    <property type="entry name" value="HATPase_C_sf"/>
</dbReference>
<dbReference type="Pfam" id="PF08448">
    <property type="entry name" value="PAS_4"/>
    <property type="match status" value="1"/>
</dbReference>
<dbReference type="PROSITE" id="PS50894">
    <property type="entry name" value="HPT"/>
    <property type="match status" value="1"/>
</dbReference>
<protein>
    <recommendedName>
        <fullName evidence="3">histidine kinase</fullName>
        <ecNumber evidence="3">2.7.13.3</ecNumber>
    </recommendedName>
</protein>
<evidence type="ECO:0000256" key="5">
    <source>
        <dbReference type="ARBA" id="ARBA00022553"/>
    </source>
</evidence>
<dbReference type="SMART" id="SM01079">
    <property type="entry name" value="CHASE"/>
    <property type="match status" value="1"/>
</dbReference>
<evidence type="ECO:0000256" key="6">
    <source>
        <dbReference type="ARBA" id="ARBA00022692"/>
    </source>
</evidence>
<feature type="modified residue" description="4-aspartylphosphate" evidence="13">
    <location>
        <position position="795"/>
    </location>
</feature>
<evidence type="ECO:0000313" key="21">
    <source>
        <dbReference type="EMBL" id="QBI01032.1"/>
    </source>
</evidence>
<dbReference type="InterPro" id="IPR005467">
    <property type="entry name" value="His_kinase_dom"/>
</dbReference>
<comment type="subcellular location">
    <subcellularLocation>
        <location evidence="2">Cell membrane</location>
        <topology evidence="2">Multi-pass membrane protein</topology>
    </subcellularLocation>
</comment>
<keyword evidence="9 15" id="KW-1133">Transmembrane helix</keyword>
<keyword evidence="11 15" id="KW-0472">Membrane</keyword>
<evidence type="ECO:0000256" key="8">
    <source>
        <dbReference type="ARBA" id="ARBA00022840"/>
    </source>
</evidence>
<dbReference type="SMART" id="SM00388">
    <property type="entry name" value="HisKA"/>
    <property type="match status" value="1"/>
</dbReference>
<dbReference type="Pfam" id="PF00512">
    <property type="entry name" value="HisKA"/>
    <property type="match status" value="1"/>
</dbReference>
<dbReference type="InterPro" id="IPR011006">
    <property type="entry name" value="CheY-like_superfamily"/>
</dbReference>
<sequence>MRKTGEFRKATVAPRLLQWGVGWLLATVVGLTLYAATVKSVEDDARVRFDNAARATQYSIGASVKAYSDVLRGLVALFQTSDSLSRLQFRQYVASLDVSRHFPAIETINFAPDVRAEERAAFVAAVRADRSVDPAGYPGFEIRPPGQRDRYAPLAWLEPPLREKMGVDITANPAIARAMDLSRDTGQISASGQPVKVQGPVPHIGLGMRLPVYRRGMPIGDVPGRRAAYLGSVGIGFSVSALVQGAIDETADRKVRLILYSDGTTPVEQRRLQIESDDRLLYNDTGALDAPATLPDIVDDYFVAVLPIDFNGALWKARFYTPKADMISRFDRQLPWIALATGFAGTMLLYSYVFMLTSQRRNAQEQRRLLDSVLDNVDAHVYMKDGERRFIYVNARMAQVMGRPAEQIVGRMDSELLPKRIATRDWLEDREVLADGIKRTSEGTFVDAQGNTRHLWTVKAAVALERGPAVIALSTDVTELHELKEAAQAASRAKSDFLSNMSHEIRTPMNSVIGMAHLALKSVADPRQRDYLQKIYHSGQHLLGIINNILDFSKIEAGKLDLEMLDFPLDALFGNVATQLADGASRRGLELVFEAWPNVPAQLRGDPLRLEQVLLNFTSNAIKFSERGTVFLRARVIEERDNRLTVRFEVQDQGIGMTPAQVAGLFQSFHQADTSTTRKYGGTGLGLVISKQLAELMGGTVGVESTPGRGSTFWFTAQLEKGVALPPAASDTVLEEELLAPLRGAAILLVEDNVFSQQVGQELIEEAGATVVIANNGQEAIDLLQKGQFDCVLMDVQMPVMDGFEATRRIRGHAALSGLTVIAMTANAGREDQLRCQEAGMDDFLTKPVVPNQLLATLSKWLSQRVVDGRPAQPGTATASQAVKEGTASQGGAGPGAAGEATDGAAKHEGAGQGAGQAAAAGIPARRATDVMAPFAPAEPPLFDPDVLGQTFGNRPDKMRRYALMFLASGRDGMVEIEAALAARDMKRLRELGHRIKSSARAVGALAFAELCVALERLKPQDDVAAAERIVAHMGPMLDRLERYIDVDLEPLLRELGSQPG</sequence>
<keyword evidence="22" id="KW-1185">Reference proteome</keyword>
<feature type="region of interest" description="Disordered" evidence="14">
    <location>
        <begin position="869"/>
        <end position="922"/>
    </location>
</feature>
<dbReference type="SUPFAM" id="SSF55785">
    <property type="entry name" value="PYP-like sensor domain (PAS domain)"/>
    <property type="match status" value="1"/>
</dbReference>
<feature type="domain" description="HPt" evidence="20">
    <location>
        <begin position="955"/>
        <end position="1048"/>
    </location>
</feature>
<dbReference type="Gene3D" id="3.40.50.2300">
    <property type="match status" value="1"/>
</dbReference>
<dbReference type="Gene3D" id="1.20.120.160">
    <property type="entry name" value="HPT domain"/>
    <property type="match status" value="1"/>
</dbReference>
<dbReference type="PROSITE" id="PS50110">
    <property type="entry name" value="RESPONSE_REGULATORY"/>
    <property type="match status" value="1"/>
</dbReference>
<feature type="domain" description="Response regulatory" evidence="17">
    <location>
        <begin position="746"/>
        <end position="862"/>
    </location>
</feature>
<dbReference type="SMART" id="SM00448">
    <property type="entry name" value="REC"/>
    <property type="match status" value="1"/>
</dbReference>